<evidence type="ECO:0000256" key="1">
    <source>
        <dbReference type="SAM" id="MobiDB-lite"/>
    </source>
</evidence>
<dbReference type="Gene3D" id="2.100.10.30">
    <property type="entry name" value="Jacalin-like lectin domain"/>
    <property type="match status" value="1"/>
</dbReference>
<feature type="compositionally biased region" description="Polar residues" evidence="1">
    <location>
        <begin position="1"/>
        <end position="20"/>
    </location>
</feature>
<reference evidence="4" key="2">
    <citation type="submission" date="2015-01" db="EMBL/GenBank/DDBJ databases">
        <title>Evolutionary Origins and Diversification of the Mycorrhizal Mutualists.</title>
        <authorList>
            <consortium name="DOE Joint Genome Institute"/>
            <consortium name="Mycorrhizal Genomics Consortium"/>
            <person name="Kohler A."/>
            <person name="Kuo A."/>
            <person name="Nagy L.G."/>
            <person name="Floudas D."/>
            <person name="Copeland A."/>
            <person name="Barry K.W."/>
            <person name="Cichocki N."/>
            <person name="Veneault-Fourrey C."/>
            <person name="LaButti K."/>
            <person name="Lindquist E.A."/>
            <person name="Lipzen A."/>
            <person name="Lundell T."/>
            <person name="Morin E."/>
            <person name="Murat C."/>
            <person name="Riley R."/>
            <person name="Ohm R."/>
            <person name="Sun H."/>
            <person name="Tunlid A."/>
            <person name="Henrissat B."/>
            <person name="Grigoriev I.V."/>
            <person name="Hibbett D.S."/>
            <person name="Martin F."/>
        </authorList>
    </citation>
    <scope>NUCLEOTIDE SEQUENCE [LARGE SCALE GENOMIC DNA]</scope>
    <source>
        <strain evidence="4">MUT 4182</strain>
    </source>
</reference>
<evidence type="ECO:0000313" key="3">
    <source>
        <dbReference type="EMBL" id="KIO30861.1"/>
    </source>
</evidence>
<dbReference type="SMART" id="SM00915">
    <property type="entry name" value="Jacalin"/>
    <property type="match status" value="1"/>
</dbReference>
<gene>
    <name evidence="3" type="ORF">M407DRAFT_20183</name>
</gene>
<dbReference type="AlphaFoldDB" id="A0A0C3QQP9"/>
<feature type="compositionally biased region" description="Polar residues" evidence="1">
    <location>
        <begin position="40"/>
        <end position="52"/>
    </location>
</feature>
<dbReference type="InterPro" id="IPR036404">
    <property type="entry name" value="Jacalin-like_lectin_dom_sf"/>
</dbReference>
<name>A0A0C3QQP9_9AGAM</name>
<dbReference type="SUPFAM" id="SSF51101">
    <property type="entry name" value="Mannose-binding lectins"/>
    <property type="match status" value="1"/>
</dbReference>
<sequence>DQNKPQNPEISNGTTSQSPSKPWDNPGQTERDQGVATAGPNGSDTSGGTQEPSGIARDQTQDPSKTETTALPSQPEKTPRPVEPVDKTPLPPQHEPSGFTHTTPVGNLRKGTPWDDYTFPTNPSEATITVVKVFHDAEGLRAIQACYSSKWAPKHGTSNISSYREDNLYLQRGEKIVKVEGRESDQIVTSMQLFTSTGRQSSLFGSTTVGRPFVWEGNVLRYFSGTEDDTGVTALRGHFT</sequence>
<evidence type="ECO:0000313" key="4">
    <source>
        <dbReference type="Proteomes" id="UP000054248"/>
    </source>
</evidence>
<dbReference type="PROSITE" id="PS51752">
    <property type="entry name" value="JACALIN_LECTIN"/>
    <property type="match status" value="1"/>
</dbReference>
<dbReference type="Proteomes" id="UP000054248">
    <property type="component" value="Unassembled WGS sequence"/>
</dbReference>
<dbReference type="HOGENOM" id="CLU_1158824_0_0_1"/>
<organism evidence="3 4">
    <name type="scientific">Tulasnella calospora MUT 4182</name>
    <dbReference type="NCBI Taxonomy" id="1051891"/>
    <lineage>
        <taxon>Eukaryota</taxon>
        <taxon>Fungi</taxon>
        <taxon>Dikarya</taxon>
        <taxon>Basidiomycota</taxon>
        <taxon>Agaricomycotina</taxon>
        <taxon>Agaricomycetes</taxon>
        <taxon>Cantharellales</taxon>
        <taxon>Tulasnellaceae</taxon>
        <taxon>Tulasnella</taxon>
    </lineage>
</organism>
<dbReference type="EMBL" id="KN822968">
    <property type="protein sequence ID" value="KIO30861.1"/>
    <property type="molecule type" value="Genomic_DNA"/>
</dbReference>
<keyword evidence="4" id="KW-1185">Reference proteome</keyword>
<proteinExistence type="predicted"/>
<feature type="domain" description="Jacalin-type lectin" evidence="2">
    <location>
        <begin position="99"/>
        <end position="240"/>
    </location>
</feature>
<accession>A0A0C3QQP9</accession>
<feature type="compositionally biased region" description="Polar residues" evidence="1">
    <location>
        <begin position="61"/>
        <end position="76"/>
    </location>
</feature>
<dbReference type="InterPro" id="IPR001229">
    <property type="entry name" value="Jacalin-like_lectin_dom"/>
</dbReference>
<feature type="non-terminal residue" evidence="3">
    <location>
        <position position="1"/>
    </location>
</feature>
<feature type="region of interest" description="Disordered" evidence="1">
    <location>
        <begin position="1"/>
        <end position="112"/>
    </location>
</feature>
<reference evidence="3 4" key="1">
    <citation type="submission" date="2014-04" db="EMBL/GenBank/DDBJ databases">
        <authorList>
            <consortium name="DOE Joint Genome Institute"/>
            <person name="Kuo A."/>
            <person name="Girlanda M."/>
            <person name="Perotto S."/>
            <person name="Kohler A."/>
            <person name="Nagy L.G."/>
            <person name="Floudas D."/>
            <person name="Copeland A."/>
            <person name="Barry K.W."/>
            <person name="Cichocki N."/>
            <person name="Veneault-Fourrey C."/>
            <person name="LaButti K."/>
            <person name="Lindquist E.A."/>
            <person name="Lipzen A."/>
            <person name="Lundell T."/>
            <person name="Morin E."/>
            <person name="Murat C."/>
            <person name="Sun H."/>
            <person name="Tunlid A."/>
            <person name="Henrissat B."/>
            <person name="Grigoriev I.V."/>
            <person name="Hibbett D.S."/>
            <person name="Martin F."/>
            <person name="Nordberg H.P."/>
            <person name="Cantor M.N."/>
            <person name="Hua S.X."/>
        </authorList>
    </citation>
    <scope>NUCLEOTIDE SEQUENCE [LARGE SCALE GENOMIC DNA]</scope>
    <source>
        <strain evidence="3 4">MUT 4182</strain>
    </source>
</reference>
<feature type="compositionally biased region" description="Basic and acidic residues" evidence="1">
    <location>
        <begin position="77"/>
        <end position="86"/>
    </location>
</feature>
<dbReference type="OrthoDB" id="3156891at2759"/>
<evidence type="ECO:0000259" key="2">
    <source>
        <dbReference type="PROSITE" id="PS51752"/>
    </source>
</evidence>
<protein>
    <recommendedName>
        <fullName evidence="2">Jacalin-type lectin domain-containing protein</fullName>
    </recommendedName>
</protein>